<sequence>MSTQFIAPNAYCEFRSGYHAFGYGGGHMTPWQYIRRPYHDNCLYTMRITPTGSPDQTSRAPDNAQERETPPPRGTSVETRSSPELSALRRRRSTSPPGESATRPPKRREIMRASPGVMGRSNSPAGSTGSAPGAASGEMERVGPVMMRNVEHYPDGSSVGEIDPHDEDTKNELISFLFDVDAEDRAGLEARFERNYPPDAFSPDVYDGLVVTVKNDLIAGFMDYSKTELHDPKRVAQINILVAREHRGTDIARNLAKRTDEVLIRDGYQYKFSRVWEGNANQLERKHTRGWRLDPSLTASGATRAFWIALDPRLKDLPPPRLRTAQAHPPTGSR</sequence>
<feature type="compositionally biased region" description="Polar residues" evidence="1">
    <location>
        <begin position="49"/>
        <end position="60"/>
    </location>
</feature>
<organism evidence="3 4">
    <name type="scientific">Robbsia betulipollinis</name>
    <dbReference type="NCBI Taxonomy" id="2981849"/>
    <lineage>
        <taxon>Bacteria</taxon>
        <taxon>Pseudomonadati</taxon>
        <taxon>Pseudomonadota</taxon>
        <taxon>Betaproteobacteria</taxon>
        <taxon>Burkholderiales</taxon>
        <taxon>Burkholderiaceae</taxon>
        <taxon>Robbsia</taxon>
    </lineage>
</organism>
<feature type="domain" description="N-acetyltransferase" evidence="2">
    <location>
        <begin position="160"/>
        <end position="313"/>
    </location>
</feature>
<dbReference type="InterPro" id="IPR000182">
    <property type="entry name" value="GNAT_dom"/>
</dbReference>
<evidence type="ECO:0000313" key="3">
    <source>
        <dbReference type="EMBL" id="MCY0389268.1"/>
    </source>
</evidence>
<dbReference type="InterPro" id="IPR016181">
    <property type="entry name" value="Acyl_CoA_acyltransferase"/>
</dbReference>
<evidence type="ECO:0000313" key="4">
    <source>
        <dbReference type="Proteomes" id="UP001082899"/>
    </source>
</evidence>
<name>A0ABT3ZTT1_9BURK</name>
<feature type="region of interest" description="Disordered" evidence="1">
    <location>
        <begin position="49"/>
        <end position="138"/>
    </location>
</feature>
<feature type="compositionally biased region" description="Low complexity" evidence="1">
    <location>
        <begin position="123"/>
        <end position="137"/>
    </location>
</feature>
<protein>
    <recommendedName>
        <fullName evidence="2">N-acetyltransferase domain-containing protein</fullName>
    </recommendedName>
</protein>
<proteinExistence type="predicted"/>
<dbReference type="Gene3D" id="3.40.630.30">
    <property type="match status" value="1"/>
</dbReference>
<gene>
    <name evidence="3" type="ORF">OVY01_19150</name>
</gene>
<comment type="caution">
    <text evidence="3">The sequence shown here is derived from an EMBL/GenBank/DDBJ whole genome shotgun (WGS) entry which is preliminary data.</text>
</comment>
<keyword evidence="4" id="KW-1185">Reference proteome</keyword>
<evidence type="ECO:0000259" key="2">
    <source>
        <dbReference type="PROSITE" id="PS51186"/>
    </source>
</evidence>
<dbReference type="PROSITE" id="PS51186">
    <property type="entry name" value="GNAT"/>
    <property type="match status" value="1"/>
</dbReference>
<evidence type="ECO:0000256" key="1">
    <source>
        <dbReference type="SAM" id="MobiDB-lite"/>
    </source>
</evidence>
<reference evidence="3" key="1">
    <citation type="submission" date="2022-11" db="EMBL/GenBank/DDBJ databases">
        <title>Robbsia betulipollinis sp. nov., isolated from pollen of birch (Betula pendula).</title>
        <authorList>
            <person name="Shi H."/>
            <person name="Ambika Manirajan B."/>
            <person name="Ratering S."/>
            <person name="Geissler-Plaum R."/>
            <person name="Schnell S."/>
        </authorList>
    </citation>
    <scope>NUCLEOTIDE SEQUENCE</scope>
    <source>
        <strain evidence="3">Bb-Pol-6</strain>
    </source>
</reference>
<dbReference type="SUPFAM" id="SSF55729">
    <property type="entry name" value="Acyl-CoA N-acyltransferases (Nat)"/>
    <property type="match status" value="1"/>
</dbReference>
<dbReference type="Proteomes" id="UP001082899">
    <property type="component" value="Unassembled WGS sequence"/>
</dbReference>
<accession>A0ABT3ZTT1</accession>
<dbReference type="EMBL" id="JAPMXC010000010">
    <property type="protein sequence ID" value="MCY0389268.1"/>
    <property type="molecule type" value="Genomic_DNA"/>
</dbReference>